<keyword evidence="13" id="KW-0175">Coiled coil</keyword>
<keyword evidence="5 10" id="KW-0396">Initiation factor</keyword>
<dbReference type="Gene3D" id="2.40.30.10">
    <property type="entry name" value="Translation factors"/>
    <property type="match status" value="2"/>
</dbReference>
<protein>
    <recommendedName>
        <fullName evidence="3 10">Translation initiation factor IF-2</fullName>
    </recommendedName>
</protein>
<evidence type="ECO:0000256" key="11">
    <source>
        <dbReference type="RuleBase" id="RU000644"/>
    </source>
</evidence>
<dbReference type="Pfam" id="PF22042">
    <property type="entry name" value="EF-G_D2"/>
    <property type="match status" value="1"/>
</dbReference>
<evidence type="ECO:0000259" key="14">
    <source>
        <dbReference type="PROSITE" id="PS51722"/>
    </source>
</evidence>
<dbReference type="InterPro" id="IPR000795">
    <property type="entry name" value="T_Tr_GTP-bd_dom"/>
</dbReference>
<dbReference type="InterPro" id="IPR015760">
    <property type="entry name" value="TIF_IF2"/>
</dbReference>
<keyword evidence="7 10" id="KW-0648">Protein biosynthesis</keyword>
<evidence type="ECO:0000256" key="1">
    <source>
        <dbReference type="ARBA" id="ARBA00004496"/>
    </source>
</evidence>
<comment type="similarity">
    <text evidence="2 10 11">Belongs to the TRAFAC class translation factor GTPase superfamily. Classic translation factor GTPase family. IF-2 subfamily.</text>
</comment>
<dbReference type="SUPFAM" id="SSF52540">
    <property type="entry name" value="P-loop containing nucleoside triphosphate hydrolases"/>
    <property type="match status" value="1"/>
</dbReference>
<evidence type="ECO:0000256" key="10">
    <source>
        <dbReference type="HAMAP-Rule" id="MF_00100"/>
    </source>
</evidence>
<comment type="subcellular location">
    <subcellularLocation>
        <location evidence="1 10 12">Cytoplasm</location>
    </subcellularLocation>
</comment>
<evidence type="ECO:0000256" key="13">
    <source>
        <dbReference type="SAM" id="Coils"/>
    </source>
</evidence>
<dbReference type="Proteomes" id="UP000885826">
    <property type="component" value="Unassembled WGS sequence"/>
</dbReference>
<evidence type="ECO:0000256" key="6">
    <source>
        <dbReference type="ARBA" id="ARBA00022741"/>
    </source>
</evidence>
<dbReference type="CDD" id="cd03702">
    <property type="entry name" value="IF2_mtIF2_II"/>
    <property type="match status" value="1"/>
</dbReference>
<evidence type="ECO:0000256" key="2">
    <source>
        <dbReference type="ARBA" id="ARBA00007733"/>
    </source>
</evidence>
<dbReference type="InterPro" id="IPR006847">
    <property type="entry name" value="IF2_N"/>
</dbReference>
<dbReference type="FunFam" id="2.40.30.10:FF:000008">
    <property type="entry name" value="Translation initiation factor IF-2"/>
    <property type="match status" value="1"/>
</dbReference>
<evidence type="ECO:0000313" key="16">
    <source>
        <dbReference type="Proteomes" id="UP000885826"/>
    </source>
</evidence>
<dbReference type="NCBIfam" id="TIGR00487">
    <property type="entry name" value="IF-2"/>
    <property type="match status" value="1"/>
</dbReference>
<dbReference type="InterPro" id="IPR044145">
    <property type="entry name" value="IF2_II"/>
</dbReference>
<feature type="binding site" evidence="10">
    <location>
        <begin position="248"/>
        <end position="252"/>
    </location>
    <ligand>
        <name>GTP</name>
        <dbReference type="ChEBI" id="CHEBI:37565"/>
    </ligand>
</feature>
<evidence type="ECO:0000256" key="4">
    <source>
        <dbReference type="ARBA" id="ARBA00022490"/>
    </source>
</evidence>
<dbReference type="GO" id="GO:0005525">
    <property type="term" value="F:GTP binding"/>
    <property type="evidence" value="ECO:0007669"/>
    <property type="project" value="UniProtKB-KW"/>
</dbReference>
<sequence length="695" mass="76668">MPRKKVYNVAKNLGLSSAALIKLLDEIGIKAKGHMSSLSEEEIKKVRAKISEEKKRVKKEFTRRYTKPKAKEKKRKIDKEAIRETVKSTLAKLEKKETKKHYKRDVVHKVEVKPSEKVVDVVDFMTVAELSQALKMPTSEVIKKCLDMGLMVSLNQRLDIDTITLLCDEFGYSVRVISVEEQLAPQADVEKVARPPVVTIMGHVDHGKTTLLDAITKLRVVEEEYGKITQRMAAYQITYHDKTITFLDTPGHEAFTAMRARGAQVTDIVILVVAADDGVMPQTVEAIDHARAANVPIIVCINKIDLPGANVNLVKTQLAKANVVIEEFGGNSICVETSALKGVGIPDLLDAILVKAEELELKAPVKKAAKGVVIEARLDRGKGNVSTILVQEGMLHKGDPFVCGPHFGRVRELLDEKMNRVKEAGPSTPVLVLGFSGLPQAGEVFLAVDNERRARELAYQRQLLDRNRTLRAKSKVTLLDLQEKIKSGETKELKVILKADSAGSVEVLDEKLNELNMEDVGIRIVHKGVGKINVSDILLAEVTGAICVGFHVGPDTNALEAAEREGVEIRTYRLIYEALDDLRSAMLGMLEPTIKEILIGEAEIREVFNIPKLGVVAGCYIKDGKVTRNAVARVIREGKEILKSKVISLKRFKDDVKEVLAGYECGVGLENAETIEKGDTIQFYKIEESTAADGG</sequence>
<dbReference type="InterPro" id="IPR005225">
    <property type="entry name" value="Small_GTP-bd"/>
</dbReference>
<dbReference type="PROSITE" id="PS51722">
    <property type="entry name" value="G_TR_2"/>
    <property type="match status" value="1"/>
</dbReference>
<dbReference type="Pfam" id="PF11987">
    <property type="entry name" value="IF-2"/>
    <property type="match status" value="1"/>
</dbReference>
<dbReference type="SUPFAM" id="SSF50447">
    <property type="entry name" value="Translation proteins"/>
    <property type="match status" value="2"/>
</dbReference>
<dbReference type="HAMAP" id="MF_00100_B">
    <property type="entry name" value="IF_2_B"/>
    <property type="match status" value="1"/>
</dbReference>
<reference evidence="15" key="1">
    <citation type="journal article" date="2020" name="mSystems">
        <title>Genome- and Community-Level Interaction Insights into Carbon Utilization and Element Cycling Functions of Hydrothermarchaeota in Hydrothermal Sediment.</title>
        <authorList>
            <person name="Zhou Z."/>
            <person name="Liu Y."/>
            <person name="Xu W."/>
            <person name="Pan J."/>
            <person name="Luo Z.H."/>
            <person name="Li M."/>
        </authorList>
    </citation>
    <scope>NUCLEOTIDE SEQUENCE</scope>
    <source>
        <strain evidence="15">HyVt-388</strain>
    </source>
</reference>
<evidence type="ECO:0000256" key="12">
    <source>
        <dbReference type="RuleBase" id="RU000645"/>
    </source>
</evidence>
<feature type="coiled-coil region" evidence="13">
    <location>
        <begin position="40"/>
        <end position="99"/>
    </location>
</feature>
<dbReference type="CDD" id="cd03692">
    <property type="entry name" value="mtIF2_IVc"/>
    <property type="match status" value="1"/>
</dbReference>
<accession>A0A9C9EMY3</accession>
<dbReference type="InterPro" id="IPR009000">
    <property type="entry name" value="Transl_B-barrel_sf"/>
</dbReference>
<evidence type="ECO:0000256" key="8">
    <source>
        <dbReference type="ARBA" id="ARBA00023134"/>
    </source>
</evidence>
<keyword evidence="4 10" id="KW-0963">Cytoplasm</keyword>
<keyword evidence="6 10" id="KW-0547">Nucleotide-binding</keyword>
<dbReference type="AlphaFoldDB" id="A0A9C9EMY3"/>
<evidence type="ECO:0000313" key="15">
    <source>
        <dbReference type="EMBL" id="HEC78935.1"/>
    </source>
</evidence>
<dbReference type="Gene3D" id="3.40.50.300">
    <property type="entry name" value="P-loop containing nucleotide triphosphate hydrolases"/>
    <property type="match status" value="1"/>
</dbReference>
<comment type="caution">
    <text evidence="15">The sequence shown here is derived from an EMBL/GenBank/DDBJ whole genome shotgun (WGS) entry which is preliminary data.</text>
</comment>
<feature type="domain" description="Tr-type G" evidence="14">
    <location>
        <begin position="193"/>
        <end position="360"/>
    </location>
</feature>
<evidence type="ECO:0000256" key="5">
    <source>
        <dbReference type="ARBA" id="ARBA00022540"/>
    </source>
</evidence>
<dbReference type="GO" id="GO:0003924">
    <property type="term" value="F:GTPase activity"/>
    <property type="evidence" value="ECO:0007669"/>
    <property type="project" value="UniProtKB-UniRule"/>
</dbReference>
<dbReference type="NCBIfam" id="TIGR00231">
    <property type="entry name" value="small_GTP"/>
    <property type="match status" value="1"/>
</dbReference>
<organism evidence="15 16">
    <name type="scientific">candidate division WOR-3 bacterium</name>
    <dbReference type="NCBI Taxonomy" id="2052148"/>
    <lineage>
        <taxon>Bacteria</taxon>
        <taxon>Bacteria division WOR-3</taxon>
    </lineage>
</organism>
<dbReference type="FunFam" id="3.40.50.300:FF:000019">
    <property type="entry name" value="Translation initiation factor IF-2"/>
    <property type="match status" value="1"/>
</dbReference>
<dbReference type="EMBL" id="DRIG01000078">
    <property type="protein sequence ID" value="HEC78935.1"/>
    <property type="molecule type" value="Genomic_DNA"/>
</dbReference>
<dbReference type="PROSITE" id="PS01176">
    <property type="entry name" value="IF2"/>
    <property type="match status" value="1"/>
</dbReference>
<gene>
    <name evidence="10" type="primary">infB</name>
    <name evidence="15" type="ORF">ENI34_07315</name>
</gene>
<evidence type="ECO:0000256" key="9">
    <source>
        <dbReference type="ARBA" id="ARBA00025162"/>
    </source>
</evidence>
<dbReference type="InterPro" id="IPR023115">
    <property type="entry name" value="TIF_IF2_dom3"/>
</dbReference>
<dbReference type="Gene3D" id="1.10.10.2480">
    <property type="match status" value="1"/>
</dbReference>
<keyword evidence="8 10" id="KW-0342">GTP-binding</keyword>
<dbReference type="Pfam" id="PF03144">
    <property type="entry name" value="GTP_EFTU_D2"/>
    <property type="match status" value="1"/>
</dbReference>
<comment type="function">
    <text evidence="9 10 11">One of the essential components for the initiation of protein synthesis. Protects formylmethionyl-tRNA from spontaneous hydrolysis and promotes its binding to the 30S ribosomal subunits. Also involved in the hydrolysis of GTP during the formation of the 70S ribosomal complex.</text>
</comment>
<dbReference type="SUPFAM" id="SSF52156">
    <property type="entry name" value="Initiation factor IF2/eIF5b, domain 3"/>
    <property type="match status" value="1"/>
</dbReference>
<dbReference type="InterPro" id="IPR000178">
    <property type="entry name" value="TF_IF2_bacterial-like"/>
</dbReference>
<dbReference type="GO" id="GO:0005829">
    <property type="term" value="C:cytosol"/>
    <property type="evidence" value="ECO:0007669"/>
    <property type="project" value="TreeGrafter"/>
</dbReference>
<proteinExistence type="inferred from homology"/>
<dbReference type="Gene3D" id="3.40.50.10050">
    <property type="entry name" value="Translation initiation factor IF- 2, domain 3"/>
    <property type="match status" value="1"/>
</dbReference>
<dbReference type="Pfam" id="PF00009">
    <property type="entry name" value="GTP_EFTU"/>
    <property type="match status" value="1"/>
</dbReference>
<dbReference type="InterPro" id="IPR004161">
    <property type="entry name" value="EFTu-like_2"/>
</dbReference>
<dbReference type="Pfam" id="PF04760">
    <property type="entry name" value="IF2_N"/>
    <property type="match status" value="2"/>
</dbReference>
<evidence type="ECO:0000256" key="7">
    <source>
        <dbReference type="ARBA" id="ARBA00022917"/>
    </source>
</evidence>
<dbReference type="InterPro" id="IPR053905">
    <property type="entry name" value="EF-G-like_DII"/>
</dbReference>
<evidence type="ECO:0000256" key="3">
    <source>
        <dbReference type="ARBA" id="ARBA00020675"/>
    </source>
</evidence>
<dbReference type="GO" id="GO:0003743">
    <property type="term" value="F:translation initiation factor activity"/>
    <property type="evidence" value="ECO:0007669"/>
    <property type="project" value="UniProtKB-UniRule"/>
</dbReference>
<dbReference type="PANTHER" id="PTHR43381:SF5">
    <property type="entry name" value="TR-TYPE G DOMAIN-CONTAINING PROTEIN"/>
    <property type="match status" value="1"/>
</dbReference>
<name>A0A9C9EMY3_UNCW3</name>
<feature type="binding site" evidence="10">
    <location>
        <begin position="202"/>
        <end position="209"/>
    </location>
    <ligand>
        <name>GTP</name>
        <dbReference type="ChEBI" id="CHEBI:37565"/>
    </ligand>
</feature>
<dbReference type="InterPro" id="IPR027417">
    <property type="entry name" value="P-loop_NTPase"/>
</dbReference>
<feature type="binding site" evidence="10">
    <location>
        <begin position="302"/>
        <end position="305"/>
    </location>
    <ligand>
        <name>GTP</name>
        <dbReference type="ChEBI" id="CHEBI:37565"/>
    </ligand>
</feature>
<dbReference type="InterPro" id="IPR036925">
    <property type="entry name" value="TIF_IF2_dom3_sf"/>
</dbReference>
<dbReference type="FunFam" id="2.40.30.10:FF:000054">
    <property type="entry name" value="Translation initiation factor IF-2"/>
    <property type="match status" value="1"/>
</dbReference>
<dbReference type="CDD" id="cd01887">
    <property type="entry name" value="IF2_eIF5B"/>
    <property type="match status" value="1"/>
</dbReference>
<feature type="region of interest" description="G-domain" evidence="10">
    <location>
        <begin position="196"/>
        <end position="344"/>
    </location>
</feature>
<dbReference type="FunFam" id="3.40.50.10050:FF:000001">
    <property type="entry name" value="Translation initiation factor IF-2"/>
    <property type="match status" value="1"/>
</dbReference>
<dbReference type="PANTHER" id="PTHR43381">
    <property type="entry name" value="TRANSLATION INITIATION FACTOR IF-2-RELATED"/>
    <property type="match status" value="1"/>
</dbReference>